<feature type="transmembrane region" description="Helical" evidence="1">
    <location>
        <begin position="222"/>
        <end position="242"/>
    </location>
</feature>
<feature type="transmembrane region" description="Helical" evidence="1">
    <location>
        <begin position="131"/>
        <end position="156"/>
    </location>
</feature>
<organism evidence="2">
    <name type="scientific">Tribolium castaneum</name>
    <name type="common">Red flour beetle</name>
    <dbReference type="NCBI Taxonomy" id="7070"/>
    <lineage>
        <taxon>Eukaryota</taxon>
        <taxon>Metazoa</taxon>
        <taxon>Ecdysozoa</taxon>
        <taxon>Arthropoda</taxon>
        <taxon>Hexapoda</taxon>
        <taxon>Insecta</taxon>
        <taxon>Pterygota</taxon>
        <taxon>Neoptera</taxon>
        <taxon>Endopterygota</taxon>
        <taxon>Coleoptera</taxon>
        <taxon>Polyphaga</taxon>
        <taxon>Cucujiformia</taxon>
        <taxon>Tenebrionidae</taxon>
        <taxon>Tenebrionidae incertae sedis</taxon>
        <taxon>Tribolium</taxon>
    </lineage>
</organism>
<feature type="transmembrane region" description="Helical" evidence="1">
    <location>
        <begin position="162"/>
        <end position="182"/>
    </location>
</feature>
<keyword evidence="1" id="KW-0812">Transmembrane</keyword>
<sequence>MSKTINSDIYFSFDSIYKITKCVGLLIVSFDRKKRNFYVTRVDILINRVVILFVTVLQTGVLVYQVFFLNSQLFTVSLIAALENSVSFVISYVNFYLYRTTNINIFKLIQTFDREVKYKTGPNSKFYKFKLFCALVLIFYVSTDIVCFTCGYATISTLPYDIISYLTHLVNLAVKLIFVFLVTELENRFIFIASMKPCEVSKHIITLLHVCSLLNNVHNFPLLLNATKICITLTISLSFSFYHQFEHLDLWSLFLTSVWLILGICEMAALLFISQNFYKQVSVYRSKKIIFSHYVGT</sequence>
<dbReference type="EMBL" id="EU170083">
    <property type="protein sequence ID" value="ABY40608.1"/>
    <property type="molecule type" value="Genomic_DNA"/>
</dbReference>
<evidence type="ECO:0000256" key="1">
    <source>
        <dbReference type="SAM" id="Phobius"/>
    </source>
</evidence>
<feature type="transmembrane region" description="Helical" evidence="1">
    <location>
        <begin position="254"/>
        <end position="278"/>
    </location>
</feature>
<proteinExistence type="predicted"/>
<name>B8PUN7_TRICA</name>
<protein>
    <submittedName>
        <fullName evidence="2">Gustatory receptor</fullName>
    </submittedName>
</protein>
<gene>
    <name evidence="2" type="primary">Gr92</name>
</gene>
<keyword evidence="1" id="KW-1133">Transmembrane helix</keyword>
<evidence type="ECO:0000313" key="2">
    <source>
        <dbReference type="EMBL" id="ABY40608.1"/>
    </source>
</evidence>
<dbReference type="AlphaFoldDB" id="B8PUN7"/>
<keyword evidence="2" id="KW-0675">Receptor</keyword>
<feature type="transmembrane region" description="Helical" evidence="1">
    <location>
        <begin position="73"/>
        <end position="97"/>
    </location>
</feature>
<feature type="transmembrane region" description="Helical" evidence="1">
    <location>
        <begin position="45"/>
        <end position="67"/>
    </location>
</feature>
<accession>B8PUN7</accession>
<keyword evidence="1" id="KW-0472">Membrane</keyword>
<reference evidence="2" key="1">
    <citation type="submission" date="2007-09" db="EMBL/GenBank/DDBJ databases">
        <title>Characterization of Tribolium castaneum chemoreceptors.</title>
        <authorList>
            <person name="Abdel-latief M."/>
        </authorList>
    </citation>
    <scope>NUCLEOTIDE SEQUENCE</scope>
    <source>
        <tissue evidence="2">Gustatory organ</tissue>
    </source>
</reference>